<feature type="modified residue" description="4-aspartylphosphate" evidence="7">
    <location>
        <position position="1085"/>
    </location>
</feature>
<dbReference type="EMBL" id="VZAD01000076">
    <property type="protein sequence ID" value="MQP12283.1"/>
    <property type="molecule type" value="Genomic_DNA"/>
</dbReference>
<sequence length="1308" mass="149313">MPNFVPNFIKKSMKRLHFLIILSFITIFSSAEPFCDVRKFSILDGLAANSISDLAQGYDNMMWFGTLNGLSYYDGYHFKTFRDEPDDIDIMSTNRILAIFPSPDNNVWVVTFDRKLYIFDTEQCQFIKVGTMLCKRFGIHLESSQIYPLANGHTWITTHKQNFLIRVGQGKDIESMKPELIKVGEKGLQSGNVWFIKQDKQGREWILTDKGTFIYGKNFHTSTPFKWFREVGNTIFLATTDGKVAVYDKQNHLSWIPMPAGVTRINELKNTGYQLIIATNIGLVVYNPRTFKTDVISVQNPNQPVAEVKKAYVDGHNMVWAFTEGQGVTVINPQTMTARWLYADTPTPADRTTSNSFFIMEDEHGTLWTIPNYGTFSYYDRKTGKLVPYMLKSNSSGNFYIPYISKYVVSDQGILWLIGIHDLTQVNFKFHNYNMTKLEEGESEVRAMAYTNNGFHWDGFKSGHLKISDSHFKKIGYLQSNGQISQKQTPFSRTGIYAIYQDMKDRMWIGTDGDGLYLYDRNTMRHFCYNASDRNSLPGNSIYDVVSDRQGNIWVATYGGGLALMREDPQGNITFLTSRNGLRWPKEHYSKVRRITCTASGEMLIGTTAGLVTFKEEKHPSKNIQFHTTSYRENDTTSLTASDINYILMRSNGDTYVSSIGGTLDMITSENLLQDNLKVRYSNFINTSEGNVQSMIEDNSGNIWLIRESSVDKYNPKTRKLTVFGPNDFDLNMTFSEARPIHDPVTDNITVGTATGSLTFNPARLKQTDYQPRIIFTELHYNGSNEYIPILHQKKIVIPANKRNLSISFAALDYTRKYQQYYKYRIDGNTPEGVWIDLRGQNRIGFNRISHGNYVLKVIATNTHGKWSKHVASLELDVQPTFWESIWGKLLIILIIAGVTALCFITYNKQQKERINHEMNEMKNRFFSKASHKLRTPLTLIGGPIDEVLEKEDNLSTESRSLLQMVQRNAKEMLNMLNKMLKFDNGSDFYLDEGSDQAFVSSENNGSISDKTAKGYLKEVEETEEDDKTEQAEKDITILVVEDNPDLRQFLFTILKTDYNVLLAENGKEGLVMARNKMPDFILTDVTMPVMDGFTMVHYIKQDTNTAHIPIIVLSAKASVEDHLRGFEEGVDGYLTKPFSATYLKGRIEAVINQRHALQQDMLKQIQRAEGAEFHITHEYPQTASGQGDNRSPATNKRMTEEDALTEKIVQFINENMSNPDLKIDDIAVAMGMSRSVLYGKIKNAVGMKPIDFVRHIRIMRATELLCNTDETLSSIAYSLGFSDPKYFSKVFKKEMGIIPSEYRENSK</sequence>
<dbReference type="Pfam" id="PF07494">
    <property type="entry name" value="Reg_prop"/>
    <property type="match status" value="2"/>
</dbReference>
<dbReference type="InterPro" id="IPR018060">
    <property type="entry name" value="HTH_AraC"/>
</dbReference>
<dbReference type="CDD" id="cd00082">
    <property type="entry name" value="HisKA"/>
    <property type="match status" value="1"/>
</dbReference>
<dbReference type="InterPro" id="IPR020449">
    <property type="entry name" value="Tscrpt_reg_AraC-type_HTH"/>
</dbReference>
<dbReference type="InterPro" id="IPR013783">
    <property type="entry name" value="Ig-like_fold"/>
</dbReference>
<dbReference type="InterPro" id="IPR036097">
    <property type="entry name" value="HisK_dim/P_sf"/>
</dbReference>
<gene>
    <name evidence="10" type="ORF">F7D20_10025</name>
</gene>
<dbReference type="SUPFAM" id="SSF101898">
    <property type="entry name" value="NHL repeat"/>
    <property type="match status" value="1"/>
</dbReference>
<dbReference type="PANTHER" id="PTHR43547:SF2">
    <property type="entry name" value="HYBRID SIGNAL TRANSDUCTION HISTIDINE KINASE C"/>
    <property type="match status" value="1"/>
</dbReference>
<keyword evidence="3 7" id="KW-0597">Phosphoprotein</keyword>
<dbReference type="Gene3D" id="2.60.40.10">
    <property type="entry name" value="Immunoglobulins"/>
    <property type="match status" value="1"/>
</dbReference>
<evidence type="ECO:0000313" key="10">
    <source>
        <dbReference type="EMBL" id="MQP12283.1"/>
    </source>
</evidence>
<dbReference type="Pfam" id="PF00512">
    <property type="entry name" value="HisKA"/>
    <property type="match status" value="1"/>
</dbReference>
<evidence type="ECO:0000259" key="8">
    <source>
        <dbReference type="PROSITE" id="PS01124"/>
    </source>
</evidence>
<protein>
    <recommendedName>
        <fullName evidence="2">histidine kinase</fullName>
        <ecNumber evidence="2">2.7.13.3</ecNumber>
    </recommendedName>
</protein>
<dbReference type="InterPro" id="IPR011047">
    <property type="entry name" value="Quinoprotein_ADH-like_sf"/>
</dbReference>
<comment type="catalytic activity">
    <reaction evidence="1">
        <text>ATP + protein L-histidine = ADP + protein N-phospho-L-histidine.</text>
        <dbReference type="EC" id="2.7.13.3"/>
    </reaction>
</comment>
<reference evidence="10 11" key="1">
    <citation type="submission" date="2019-09" db="EMBL/GenBank/DDBJ databases">
        <title>Distinct polysaccharide growth profiles of human intestinal Prevotella copri isolates.</title>
        <authorList>
            <person name="Fehlner-Peach H."/>
            <person name="Magnabosco C."/>
            <person name="Raghavan V."/>
            <person name="Scher J.U."/>
            <person name="Tett A."/>
            <person name="Cox L.M."/>
            <person name="Gottsegen C."/>
            <person name="Watters A."/>
            <person name="Wiltshire- Gordon J.D."/>
            <person name="Segata N."/>
            <person name="Bonneau R."/>
            <person name="Littman D.R."/>
        </authorList>
    </citation>
    <scope>NUCLEOTIDE SEQUENCE [LARGE SCALE GENOMIC DNA]</scope>
    <source>
        <strain evidence="11">iAQ1173</strain>
    </source>
</reference>
<dbReference type="PROSITE" id="PS50110">
    <property type="entry name" value="RESPONSE_REGULATORY"/>
    <property type="match status" value="1"/>
</dbReference>
<dbReference type="InterPro" id="IPR011110">
    <property type="entry name" value="Reg_prop"/>
</dbReference>
<dbReference type="InterPro" id="IPR003661">
    <property type="entry name" value="HisK_dim/P_dom"/>
</dbReference>
<dbReference type="InterPro" id="IPR011123">
    <property type="entry name" value="Y_Y_Y"/>
</dbReference>
<dbReference type="Pfam" id="PF00072">
    <property type="entry name" value="Response_reg"/>
    <property type="match status" value="1"/>
</dbReference>
<dbReference type="GO" id="GO:0043565">
    <property type="term" value="F:sequence-specific DNA binding"/>
    <property type="evidence" value="ECO:0007669"/>
    <property type="project" value="InterPro"/>
</dbReference>
<dbReference type="Gene3D" id="3.40.50.2300">
    <property type="match status" value="1"/>
</dbReference>
<dbReference type="Gene3D" id="1.10.10.60">
    <property type="entry name" value="Homeodomain-like"/>
    <property type="match status" value="1"/>
</dbReference>
<dbReference type="SMART" id="SM00388">
    <property type="entry name" value="HisKA"/>
    <property type="match status" value="1"/>
</dbReference>
<dbReference type="InterPro" id="IPR009057">
    <property type="entry name" value="Homeodomain-like_sf"/>
</dbReference>
<evidence type="ECO:0000256" key="1">
    <source>
        <dbReference type="ARBA" id="ARBA00000085"/>
    </source>
</evidence>
<dbReference type="SMART" id="SM00448">
    <property type="entry name" value="REC"/>
    <property type="match status" value="1"/>
</dbReference>
<evidence type="ECO:0000256" key="7">
    <source>
        <dbReference type="PROSITE-ProRule" id="PRU00169"/>
    </source>
</evidence>
<dbReference type="SUPFAM" id="SSF47384">
    <property type="entry name" value="Homodimeric domain of signal transducing histidine kinase"/>
    <property type="match status" value="1"/>
</dbReference>
<dbReference type="EC" id="2.7.13.3" evidence="2"/>
<evidence type="ECO:0000256" key="3">
    <source>
        <dbReference type="ARBA" id="ARBA00022553"/>
    </source>
</evidence>
<dbReference type="InterPro" id="IPR015943">
    <property type="entry name" value="WD40/YVTN_repeat-like_dom_sf"/>
</dbReference>
<keyword evidence="5" id="KW-0238">DNA-binding</keyword>
<dbReference type="SUPFAM" id="SSF50998">
    <property type="entry name" value="Quinoprotein alcohol dehydrogenase-like"/>
    <property type="match status" value="1"/>
</dbReference>
<dbReference type="Proteomes" id="UP000384372">
    <property type="component" value="Unassembled WGS sequence"/>
</dbReference>
<dbReference type="PANTHER" id="PTHR43547">
    <property type="entry name" value="TWO-COMPONENT HISTIDINE KINASE"/>
    <property type="match status" value="1"/>
</dbReference>
<dbReference type="SUPFAM" id="SSF46689">
    <property type="entry name" value="Homeodomain-like"/>
    <property type="match status" value="1"/>
</dbReference>
<comment type="caution">
    <text evidence="10">The sequence shown here is derived from an EMBL/GenBank/DDBJ whole genome shotgun (WGS) entry which is preliminary data.</text>
</comment>
<keyword evidence="11" id="KW-1185">Reference proteome</keyword>
<evidence type="ECO:0000256" key="2">
    <source>
        <dbReference type="ARBA" id="ARBA00012438"/>
    </source>
</evidence>
<evidence type="ECO:0000256" key="6">
    <source>
        <dbReference type="ARBA" id="ARBA00023163"/>
    </source>
</evidence>
<evidence type="ECO:0000259" key="9">
    <source>
        <dbReference type="PROSITE" id="PS50110"/>
    </source>
</evidence>
<dbReference type="PRINTS" id="PR00032">
    <property type="entry name" value="HTHARAC"/>
</dbReference>
<dbReference type="Pfam" id="PF12833">
    <property type="entry name" value="HTH_18"/>
    <property type="match status" value="1"/>
</dbReference>
<dbReference type="GO" id="GO:0000155">
    <property type="term" value="F:phosphorelay sensor kinase activity"/>
    <property type="evidence" value="ECO:0007669"/>
    <property type="project" value="InterPro"/>
</dbReference>
<dbReference type="PROSITE" id="PS01124">
    <property type="entry name" value="HTH_ARAC_FAMILY_2"/>
    <property type="match status" value="1"/>
</dbReference>
<proteinExistence type="predicted"/>
<evidence type="ECO:0000256" key="5">
    <source>
        <dbReference type="ARBA" id="ARBA00023125"/>
    </source>
</evidence>
<feature type="domain" description="Response regulatory" evidence="9">
    <location>
        <begin position="1037"/>
        <end position="1152"/>
    </location>
</feature>
<accession>A0A6A7WCR8</accession>
<dbReference type="Pfam" id="PF07495">
    <property type="entry name" value="Y_Y_Y"/>
    <property type="match status" value="1"/>
</dbReference>
<dbReference type="Gene3D" id="2.130.10.10">
    <property type="entry name" value="YVTN repeat-like/Quinoprotein amine dehydrogenase"/>
    <property type="match status" value="3"/>
</dbReference>
<keyword evidence="4" id="KW-0805">Transcription regulation</keyword>
<organism evidence="10 11">
    <name type="scientific">Segatella copri</name>
    <dbReference type="NCBI Taxonomy" id="165179"/>
    <lineage>
        <taxon>Bacteria</taxon>
        <taxon>Pseudomonadati</taxon>
        <taxon>Bacteroidota</taxon>
        <taxon>Bacteroidia</taxon>
        <taxon>Bacteroidales</taxon>
        <taxon>Prevotellaceae</taxon>
        <taxon>Segatella</taxon>
    </lineage>
</organism>
<dbReference type="Gene3D" id="1.10.287.130">
    <property type="match status" value="1"/>
</dbReference>
<evidence type="ECO:0000313" key="11">
    <source>
        <dbReference type="Proteomes" id="UP000384372"/>
    </source>
</evidence>
<dbReference type="SMART" id="SM00342">
    <property type="entry name" value="HTH_ARAC"/>
    <property type="match status" value="1"/>
</dbReference>
<evidence type="ECO:0000256" key="4">
    <source>
        <dbReference type="ARBA" id="ARBA00023015"/>
    </source>
</evidence>
<dbReference type="OrthoDB" id="1108380at2"/>
<keyword evidence="6" id="KW-0804">Transcription</keyword>
<dbReference type="InterPro" id="IPR001789">
    <property type="entry name" value="Sig_transdc_resp-reg_receiver"/>
</dbReference>
<dbReference type="SUPFAM" id="SSF52172">
    <property type="entry name" value="CheY-like"/>
    <property type="match status" value="1"/>
</dbReference>
<feature type="domain" description="HTH araC/xylS-type" evidence="8">
    <location>
        <begin position="1207"/>
        <end position="1306"/>
    </location>
</feature>
<dbReference type="GO" id="GO:0003700">
    <property type="term" value="F:DNA-binding transcription factor activity"/>
    <property type="evidence" value="ECO:0007669"/>
    <property type="project" value="InterPro"/>
</dbReference>
<dbReference type="InterPro" id="IPR011006">
    <property type="entry name" value="CheY-like_superfamily"/>
</dbReference>
<name>A0A6A7WCR8_9BACT</name>